<evidence type="ECO:0000313" key="2">
    <source>
        <dbReference type="EMBL" id="TKA26574.1"/>
    </source>
</evidence>
<feature type="signal peptide" evidence="1">
    <location>
        <begin position="1"/>
        <end position="19"/>
    </location>
</feature>
<dbReference type="EMBL" id="NAJP01000137">
    <property type="protein sequence ID" value="TKA26574.1"/>
    <property type="molecule type" value="Genomic_DNA"/>
</dbReference>
<organism evidence="2 3">
    <name type="scientific">Friedmanniomyces endolithicus</name>
    <dbReference type="NCBI Taxonomy" id="329885"/>
    <lineage>
        <taxon>Eukaryota</taxon>
        <taxon>Fungi</taxon>
        <taxon>Dikarya</taxon>
        <taxon>Ascomycota</taxon>
        <taxon>Pezizomycotina</taxon>
        <taxon>Dothideomycetes</taxon>
        <taxon>Dothideomycetidae</taxon>
        <taxon>Mycosphaerellales</taxon>
        <taxon>Teratosphaeriaceae</taxon>
        <taxon>Friedmanniomyces</taxon>
    </lineage>
</organism>
<dbReference type="Proteomes" id="UP000310066">
    <property type="component" value="Unassembled WGS sequence"/>
</dbReference>
<evidence type="ECO:0000256" key="1">
    <source>
        <dbReference type="SAM" id="SignalP"/>
    </source>
</evidence>
<reference evidence="2 3" key="1">
    <citation type="submission" date="2017-03" db="EMBL/GenBank/DDBJ databases">
        <title>Genomes of endolithic fungi from Antarctica.</title>
        <authorList>
            <person name="Coleine C."/>
            <person name="Masonjones S."/>
            <person name="Stajich J.E."/>
        </authorList>
    </citation>
    <scope>NUCLEOTIDE SEQUENCE [LARGE SCALE GENOMIC DNA]</scope>
    <source>
        <strain evidence="2 3">CCFEE 5311</strain>
    </source>
</reference>
<dbReference type="OrthoDB" id="3831151at2759"/>
<feature type="chain" id="PRO_5020439744" description="ML-like domain-containing protein" evidence="1">
    <location>
        <begin position="20"/>
        <end position="167"/>
    </location>
</feature>
<gene>
    <name evidence="2" type="ORF">B0A54_16559</name>
</gene>
<keyword evidence="1" id="KW-0732">Signal</keyword>
<evidence type="ECO:0008006" key="4">
    <source>
        <dbReference type="Google" id="ProtNLM"/>
    </source>
</evidence>
<accession>A0A4U0TWA9</accession>
<protein>
    <recommendedName>
        <fullName evidence="4">ML-like domain-containing protein</fullName>
    </recommendedName>
</protein>
<proteinExistence type="predicted"/>
<sequence length="167" mass="17514">MQLFTTLTVLALSAALTVATPLVRVAASCPTAFPASFRVQESSGYFEASGTKIVNDASKSTASYFYINSTYHQGDPATPILSYSAKGVNYGAWVADSVVGTIPLRPTTVLGPSSDIPVIASLQSGCVIYFSLWEAHADSYLQVCSGQVELATSIKTGCTQVTATLIT</sequence>
<name>A0A4U0TWA9_9PEZI</name>
<dbReference type="AlphaFoldDB" id="A0A4U0TWA9"/>
<evidence type="ECO:0000313" key="3">
    <source>
        <dbReference type="Proteomes" id="UP000310066"/>
    </source>
</evidence>
<comment type="caution">
    <text evidence="2">The sequence shown here is derived from an EMBL/GenBank/DDBJ whole genome shotgun (WGS) entry which is preliminary data.</text>
</comment>